<dbReference type="InterPro" id="IPR002656">
    <property type="entry name" value="Acyl_transf_3_dom"/>
</dbReference>
<keyword evidence="1" id="KW-1133">Transmembrane helix</keyword>
<keyword evidence="1" id="KW-0812">Transmembrane</keyword>
<dbReference type="RefSeq" id="WP_380905725.1">
    <property type="nucleotide sequence ID" value="NZ_JBHUEG010000012.1"/>
</dbReference>
<proteinExistence type="predicted"/>
<reference evidence="5" key="1">
    <citation type="journal article" date="2019" name="Int. J. Syst. Evol. Microbiol.">
        <title>The Global Catalogue of Microorganisms (GCM) 10K type strain sequencing project: providing services to taxonomists for standard genome sequencing and annotation.</title>
        <authorList>
            <consortium name="The Broad Institute Genomics Platform"/>
            <consortium name="The Broad Institute Genome Sequencing Center for Infectious Disease"/>
            <person name="Wu L."/>
            <person name="Ma J."/>
        </authorList>
    </citation>
    <scope>NUCLEOTIDE SEQUENCE [LARGE SCALE GENOMIC DNA]</scope>
    <source>
        <strain evidence="5">KCTC 42662</strain>
    </source>
</reference>
<keyword evidence="1" id="KW-0472">Membrane</keyword>
<dbReference type="EMBL" id="JBHULR010000015">
    <property type="protein sequence ID" value="MFD2549408.1"/>
    <property type="molecule type" value="Genomic_DNA"/>
</dbReference>
<dbReference type="PANTHER" id="PTHR23028:SF53">
    <property type="entry name" value="ACYL_TRANSF_3 DOMAIN-CONTAINING PROTEIN"/>
    <property type="match status" value="1"/>
</dbReference>
<dbReference type="InterPro" id="IPR043968">
    <property type="entry name" value="SGNH"/>
</dbReference>
<feature type="domain" description="SGNH" evidence="3">
    <location>
        <begin position="416"/>
        <end position="611"/>
    </location>
</feature>
<feature type="transmembrane region" description="Helical" evidence="1">
    <location>
        <begin position="248"/>
        <end position="267"/>
    </location>
</feature>
<feature type="transmembrane region" description="Helical" evidence="1">
    <location>
        <begin position="311"/>
        <end position="330"/>
    </location>
</feature>
<comment type="caution">
    <text evidence="4">The sequence shown here is derived from an EMBL/GenBank/DDBJ whole genome shotgun (WGS) entry which is preliminary data.</text>
</comment>
<keyword evidence="5" id="KW-1185">Reference proteome</keyword>
<feature type="transmembrane region" description="Helical" evidence="1">
    <location>
        <begin position="287"/>
        <end position="305"/>
    </location>
</feature>
<evidence type="ECO:0000256" key="1">
    <source>
        <dbReference type="SAM" id="Phobius"/>
    </source>
</evidence>
<feature type="transmembrane region" description="Helical" evidence="1">
    <location>
        <begin position="220"/>
        <end position="242"/>
    </location>
</feature>
<accession>A0ABW5KMC5</accession>
<evidence type="ECO:0000313" key="4">
    <source>
        <dbReference type="EMBL" id="MFD2549408.1"/>
    </source>
</evidence>
<dbReference type="InterPro" id="IPR050879">
    <property type="entry name" value="Acyltransferase_3"/>
</dbReference>
<feature type="transmembrane region" description="Helical" evidence="1">
    <location>
        <begin position="342"/>
        <end position="361"/>
    </location>
</feature>
<organism evidence="4 5">
    <name type="scientific">Sphingobacterium suaedae</name>
    <dbReference type="NCBI Taxonomy" id="1686402"/>
    <lineage>
        <taxon>Bacteria</taxon>
        <taxon>Pseudomonadati</taxon>
        <taxon>Bacteroidota</taxon>
        <taxon>Sphingobacteriia</taxon>
        <taxon>Sphingobacteriales</taxon>
        <taxon>Sphingobacteriaceae</taxon>
        <taxon>Sphingobacterium</taxon>
    </lineage>
</organism>
<feature type="transmembrane region" description="Helical" evidence="1">
    <location>
        <begin position="167"/>
        <end position="184"/>
    </location>
</feature>
<dbReference type="Pfam" id="PF19040">
    <property type="entry name" value="SGNH"/>
    <property type="match status" value="1"/>
</dbReference>
<keyword evidence="4" id="KW-0012">Acyltransferase</keyword>
<dbReference type="Pfam" id="PF01757">
    <property type="entry name" value="Acyl_transf_3"/>
    <property type="match status" value="1"/>
</dbReference>
<evidence type="ECO:0000313" key="5">
    <source>
        <dbReference type="Proteomes" id="UP001597545"/>
    </source>
</evidence>
<dbReference type="GO" id="GO:0016746">
    <property type="term" value="F:acyltransferase activity"/>
    <property type="evidence" value="ECO:0007669"/>
    <property type="project" value="UniProtKB-KW"/>
</dbReference>
<feature type="transmembrane region" description="Helical" evidence="1">
    <location>
        <begin position="190"/>
        <end position="208"/>
    </location>
</feature>
<feature type="transmembrane region" description="Helical" evidence="1">
    <location>
        <begin position="76"/>
        <end position="100"/>
    </location>
</feature>
<gene>
    <name evidence="4" type="ORF">ACFSR5_17300</name>
</gene>
<feature type="transmembrane region" description="Helical" evidence="1">
    <location>
        <begin position="144"/>
        <end position="160"/>
    </location>
</feature>
<evidence type="ECO:0000259" key="2">
    <source>
        <dbReference type="Pfam" id="PF01757"/>
    </source>
</evidence>
<keyword evidence="4" id="KW-0808">Transferase</keyword>
<dbReference type="PANTHER" id="PTHR23028">
    <property type="entry name" value="ACETYLTRANSFERASE"/>
    <property type="match status" value="1"/>
</dbReference>
<dbReference type="Proteomes" id="UP001597545">
    <property type="component" value="Unassembled WGS sequence"/>
</dbReference>
<feature type="transmembrane region" description="Helical" evidence="1">
    <location>
        <begin position="12"/>
        <end position="29"/>
    </location>
</feature>
<evidence type="ECO:0000259" key="3">
    <source>
        <dbReference type="Pfam" id="PF19040"/>
    </source>
</evidence>
<protein>
    <submittedName>
        <fullName evidence="4">Acyltransferase family protein</fullName>
    </submittedName>
</protein>
<feature type="domain" description="Acyltransferase 3" evidence="2">
    <location>
        <begin position="13"/>
        <end position="325"/>
    </location>
</feature>
<feature type="transmembrane region" description="Helical" evidence="1">
    <location>
        <begin position="35"/>
        <end position="55"/>
    </location>
</feature>
<name>A0ABW5KMC5_9SPHI</name>
<sequence>MVTPTGFRNDIVFLRCIAIVAVVLYHLRVPYFNDGYVGVDIFFVVSGYLMTKIIVQGLEQGTFDLLDFYKRRLLRIYPALLVLILFFFLVLYAVLAVKLYDYSRFALSSSLFVSNVYYYLSSGYFQPASQVNFLLHTWSLSVEWQFYLLYPFILLAFRANRQKQRNLIYVLTALSFCAMSYFHYVNTSFAFYMFPTRAWELFVGGIVFMHEDVVKERWPLVARQVILIGSVVLIGAFIGGMFGTGFLAWPSLFTVVPVLATAGILLANIQFKLFANRLIQFIGNISYSWYLWHWPLIVLATYFAFDRQSGWKEIILVLSLAMGTLSYRLVERVSWSPHQRKVFALSAAVVVLTFLGTQVPIDRLVWNAAEAKIIRFAHRYPRELAAAQFRFNESHLLSKNAFETFDTTQLLQFASGKKNYLLLGDCHAGMFSHTLQELAAKNNVNLLQATGDETFPVPGIQSEFEGPTALMDYMYHIYFPKYHQHIDKVILSANYVGYRKKELDYYFETVENYFKRLQIPVVYIGQTESYNVEFPAVQIVALRFGLEPEKFLQSHRTNANNYLKASAIADKYVDVYQATIVQPFNGSETYMYDADHFSTYGTDQLKDIFQQKIFDH</sequence>